<sequence length="158" mass="17508">MPPDVNPALGSEPSVQLFRTVLVLATHLRTRMDQRLAELDLTTQQAAVLTFVEESERAPTLGETARALGTSHQNARQVVAVLERKSLVEVRHDGDDRRVRRLAVTSRVGEVFTRRDLDDRLAVTQWLGALSEPEQRQAVQLLGRVLEDLARSGPADGP</sequence>
<dbReference type="Pfam" id="PF12802">
    <property type="entry name" value="MarR_2"/>
    <property type="match status" value="1"/>
</dbReference>
<dbReference type="EMBL" id="BAABGM010000008">
    <property type="protein sequence ID" value="GAA4402801.1"/>
    <property type="molecule type" value="Genomic_DNA"/>
</dbReference>
<dbReference type="PANTHER" id="PTHR33164:SF89">
    <property type="entry name" value="MARR FAMILY REGULATORY PROTEIN"/>
    <property type="match status" value="1"/>
</dbReference>
<dbReference type="PROSITE" id="PS50995">
    <property type="entry name" value="HTH_MARR_2"/>
    <property type="match status" value="1"/>
</dbReference>
<evidence type="ECO:0000313" key="2">
    <source>
        <dbReference type="EMBL" id="GAA4402801.1"/>
    </source>
</evidence>
<dbReference type="InterPro" id="IPR036390">
    <property type="entry name" value="WH_DNA-bd_sf"/>
</dbReference>
<dbReference type="SUPFAM" id="SSF46785">
    <property type="entry name" value="Winged helix' DNA-binding domain"/>
    <property type="match status" value="1"/>
</dbReference>
<dbReference type="PANTHER" id="PTHR33164">
    <property type="entry name" value="TRANSCRIPTIONAL REGULATOR, MARR FAMILY"/>
    <property type="match status" value="1"/>
</dbReference>
<accession>A0ABP8KA63</accession>
<comment type="caution">
    <text evidence="2">The sequence shown here is derived from an EMBL/GenBank/DDBJ whole genome shotgun (WGS) entry which is preliminary data.</text>
</comment>
<dbReference type="InterPro" id="IPR036388">
    <property type="entry name" value="WH-like_DNA-bd_sf"/>
</dbReference>
<dbReference type="SMART" id="SM00347">
    <property type="entry name" value="HTH_MARR"/>
    <property type="match status" value="1"/>
</dbReference>
<gene>
    <name evidence="2" type="ORF">GCM10023168_13720</name>
</gene>
<evidence type="ECO:0000313" key="3">
    <source>
        <dbReference type="Proteomes" id="UP001500945"/>
    </source>
</evidence>
<dbReference type="InterPro" id="IPR039422">
    <property type="entry name" value="MarR/SlyA-like"/>
</dbReference>
<reference evidence="3" key="1">
    <citation type="journal article" date="2019" name="Int. J. Syst. Evol. Microbiol.">
        <title>The Global Catalogue of Microorganisms (GCM) 10K type strain sequencing project: providing services to taxonomists for standard genome sequencing and annotation.</title>
        <authorList>
            <consortium name="The Broad Institute Genomics Platform"/>
            <consortium name="The Broad Institute Genome Sequencing Center for Infectious Disease"/>
            <person name="Wu L."/>
            <person name="Ma J."/>
        </authorList>
    </citation>
    <scope>NUCLEOTIDE SEQUENCE [LARGE SCALE GENOMIC DNA]</scope>
    <source>
        <strain evidence="3">JCM 17809</strain>
    </source>
</reference>
<dbReference type="RefSeq" id="WP_345203880.1">
    <property type="nucleotide sequence ID" value="NZ_BAABGM010000008.1"/>
</dbReference>
<organism evidence="2 3">
    <name type="scientific">Fodinibacter luteus</name>
    <dbReference type="NCBI Taxonomy" id="552064"/>
    <lineage>
        <taxon>Bacteria</taxon>
        <taxon>Bacillati</taxon>
        <taxon>Actinomycetota</taxon>
        <taxon>Actinomycetes</taxon>
        <taxon>Micrococcales</taxon>
        <taxon>Intrasporangiaceae</taxon>
        <taxon>Fodinibacter (ex Wang et al. 2009)</taxon>
    </lineage>
</organism>
<name>A0ABP8KA63_9MICO</name>
<dbReference type="Proteomes" id="UP001500945">
    <property type="component" value="Unassembled WGS sequence"/>
</dbReference>
<keyword evidence="3" id="KW-1185">Reference proteome</keyword>
<evidence type="ECO:0000259" key="1">
    <source>
        <dbReference type="PROSITE" id="PS50995"/>
    </source>
</evidence>
<protein>
    <submittedName>
        <fullName evidence="2">MarR family transcriptional regulator</fullName>
    </submittedName>
</protein>
<feature type="domain" description="HTH marR-type" evidence="1">
    <location>
        <begin position="14"/>
        <end position="147"/>
    </location>
</feature>
<dbReference type="Gene3D" id="1.10.10.10">
    <property type="entry name" value="Winged helix-like DNA-binding domain superfamily/Winged helix DNA-binding domain"/>
    <property type="match status" value="1"/>
</dbReference>
<dbReference type="InterPro" id="IPR000835">
    <property type="entry name" value="HTH_MarR-typ"/>
</dbReference>
<proteinExistence type="predicted"/>